<evidence type="ECO:0000313" key="2">
    <source>
        <dbReference type="Proteomes" id="UP001410394"/>
    </source>
</evidence>
<proteinExistence type="predicted"/>
<dbReference type="RefSeq" id="WP_345921023.1">
    <property type="nucleotide sequence ID" value="NZ_JBDIVE010000011.1"/>
</dbReference>
<protein>
    <submittedName>
        <fullName evidence="1">Asp/Glu/hydantoin racemase</fullName>
    </submittedName>
</protein>
<dbReference type="Proteomes" id="UP001410394">
    <property type="component" value="Unassembled WGS sequence"/>
</dbReference>
<sequence length="241" mass="25791">MKRIRLGVLTPSSNTALEPLTCAMLHGQPGLSAHFSRFSVTRIALDEGALGQFDDSKIIAAATLLADARVDVIGWSGTAAGWLGFDRDRMLCERITAATGIPATSAILALNELLALRGFTRMAIVSPYLEDVQRRIQANYAAAGIEVVGESHLSISENFAFAEVTAATLAQQVASVAHAKPQVIVPYCTNLASAHLAAQWEQQYGCAVYDTTSTVVWKMLRLCGFDTSAIVGWGSLMREGC</sequence>
<keyword evidence="2" id="KW-1185">Reference proteome</keyword>
<dbReference type="PANTHER" id="PTHR40267:SF1">
    <property type="entry name" value="BLR3294 PROTEIN"/>
    <property type="match status" value="1"/>
</dbReference>
<comment type="caution">
    <text evidence="1">The sequence shown here is derived from an EMBL/GenBank/DDBJ whole genome shotgun (WGS) entry which is preliminary data.</text>
</comment>
<dbReference type="Gene3D" id="3.40.50.12500">
    <property type="match status" value="1"/>
</dbReference>
<name>A0ABU9Z2C9_9RHOO</name>
<dbReference type="InterPro" id="IPR026286">
    <property type="entry name" value="MaiA/AMDase"/>
</dbReference>
<dbReference type="PIRSF" id="PIRSF015736">
    <property type="entry name" value="MI"/>
    <property type="match status" value="1"/>
</dbReference>
<organism evidence="1 2">
    <name type="scientific">Uliginosibacterium sediminicola</name>
    <dbReference type="NCBI Taxonomy" id="2024550"/>
    <lineage>
        <taxon>Bacteria</taxon>
        <taxon>Pseudomonadati</taxon>
        <taxon>Pseudomonadota</taxon>
        <taxon>Betaproteobacteria</taxon>
        <taxon>Rhodocyclales</taxon>
        <taxon>Zoogloeaceae</taxon>
        <taxon>Uliginosibacterium</taxon>
    </lineage>
</organism>
<gene>
    <name evidence="1" type="ORF">ABDB84_17325</name>
</gene>
<dbReference type="InterPro" id="IPR053714">
    <property type="entry name" value="Iso_Racemase_Enz_sf"/>
</dbReference>
<reference evidence="1 2" key="1">
    <citation type="journal article" date="2018" name="Int. J. Syst. Evol. Microbiol.">
        <title>Uliginosibacterium sediminicola sp. nov., isolated from freshwater sediment.</title>
        <authorList>
            <person name="Hwang W.M."/>
            <person name="Kim S.M."/>
            <person name="Kang K."/>
            <person name="Ahn T.Y."/>
        </authorList>
    </citation>
    <scope>NUCLEOTIDE SEQUENCE [LARGE SCALE GENOMIC DNA]</scope>
    <source>
        <strain evidence="1 2">M1-21</strain>
    </source>
</reference>
<dbReference type="EMBL" id="JBDIVE010000011">
    <property type="protein sequence ID" value="MEN3070249.1"/>
    <property type="molecule type" value="Genomic_DNA"/>
</dbReference>
<dbReference type="PANTHER" id="PTHR40267">
    <property type="entry name" value="BLR3294 PROTEIN"/>
    <property type="match status" value="1"/>
</dbReference>
<evidence type="ECO:0000313" key="1">
    <source>
        <dbReference type="EMBL" id="MEN3070249.1"/>
    </source>
</evidence>
<dbReference type="Pfam" id="PF17645">
    <property type="entry name" value="Amdase"/>
    <property type="match status" value="1"/>
</dbReference>
<accession>A0ABU9Z2C9</accession>